<evidence type="ECO:0007829" key="12">
    <source>
        <dbReference type="PDB" id="4N58"/>
    </source>
</evidence>
<evidence type="ECO:0000259" key="9">
    <source>
        <dbReference type="PROSITE" id="PS51085"/>
    </source>
</evidence>
<keyword evidence="2" id="KW-0813">Transport</keyword>
<evidence type="ECO:0000256" key="8">
    <source>
        <dbReference type="ARBA" id="ARBA00034078"/>
    </source>
</evidence>
<dbReference type="InterPro" id="IPR010241">
    <property type="entry name" value="Fd_pln"/>
</dbReference>
<dbReference type="SMR" id="A0A067XG75"/>
<dbReference type="PDB" id="4N59">
    <property type="method" value="X-ray"/>
    <property type="resolution" value="2.30 A"/>
    <property type="chains" value="A/B=1-279"/>
</dbReference>
<dbReference type="PANTHER" id="PTHR43112">
    <property type="entry name" value="FERREDOXIN"/>
    <property type="match status" value="1"/>
</dbReference>
<dbReference type="PDBsum" id="4N58"/>
<evidence type="ECO:0000256" key="4">
    <source>
        <dbReference type="ARBA" id="ARBA00022723"/>
    </source>
</evidence>
<evidence type="ECO:0000256" key="2">
    <source>
        <dbReference type="ARBA" id="ARBA00022448"/>
    </source>
</evidence>
<dbReference type="SUPFAM" id="SSF54292">
    <property type="entry name" value="2Fe-2S ferredoxin-like"/>
    <property type="match status" value="1"/>
</dbReference>
<dbReference type="PROSITE" id="PS51085">
    <property type="entry name" value="2FE2S_FER_2"/>
    <property type="match status" value="1"/>
</dbReference>
<evidence type="ECO:0000313" key="10">
    <source>
        <dbReference type="PDB" id="4N58"/>
    </source>
</evidence>
<comment type="cofactor">
    <cofactor evidence="8">
        <name>[2Fe-2S] cluster</name>
        <dbReference type="ChEBI" id="CHEBI:190135"/>
    </cofactor>
</comment>
<dbReference type="InterPro" id="IPR006058">
    <property type="entry name" value="2Fe2S_fd_BS"/>
</dbReference>
<keyword evidence="12 13" id="KW-0002">3D-structure</keyword>
<organism evidence="11">
    <name type="scientific">Pectobacterium brasiliense PBR1692</name>
    <dbReference type="NCBI Taxonomy" id="558269"/>
    <lineage>
        <taxon>Bacteria</taxon>
        <taxon>Pseudomonadati</taxon>
        <taxon>Pseudomonadota</taxon>
        <taxon>Gammaproteobacteria</taxon>
        <taxon>Enterobacterales</taxon>
        <taxon>Pectobacteriaceae</taxon>
        <taxon>Pectobacterium</taxon>
    </lineage>
</organism>
<feature type="binding site" evidence="12 13">
    <location>
        <position position="37"/>
    </location>
    <ligand>
        <name>[2Fe-2S] cluster</name>
        <dbReference type="ChEBI" id="CHEBI:190135"/>
    </ligand>
</feature>
<dbReference type="PROSITE" id="PS00197">
    <property type="entry name" value="2FE2S_FER_1"/>
    <property type="match status" value="1"/>
</dbReference>
<keyword evidence="4 12" id="KW-0479">Metal-binding</keyword>
<evidence type="ECO:0000313" key="11">
    <source>
        <dbReference type="PDB" id="4N59"/>
    </source>
</evidence>
<sequence length="279" mass="30870">MATYKVKDVTTGAEIEVPDDKYILDEFEKQGVNLPYSCRAGACSSCVALISSGEVDQSDGSFLSEKQEKKYILTCCSYPKSDCTIETGYEDKILEDFEIELAETGLEFFNDLKDSLPRSGEILSGVTAPFEAFDHYLFGNGVERSININDVGFNINVSQIPPIMSLLNGKNVGRFDIGSDFVRNTALDGYSVAAYLGNITMRTEGVLNVKSDGTWQYEGVIRSYNDTYDANPSTHRGALGEWATGVLNNLSGTPYEIRIPGELKIKENGKKLEHHHHHH</sequence>
<dbReference type="InterPro" id="IPR012675">
    <property type="entry name" value="Beta-grasp_dom_sf"/>
</dbReference>
<dbReference type="Pfam" id="PF14859">
    <property type="entry name" value="Colicin_M"/>
    <property type="match status" value="1"/>
</dbReference>
<keyword evidence="3 12" id="KW-0001">2Fe-2S</keyword>
<dbReference type="GO" id="GO:0022900">
    <property type="term" value="P:electron transport chain"/>
    <property type="evidence" value="ECO:0007669"/>
    <property type="project" value="InterPro"/>
</dbReference>
<feature type="binding site" evidence="12 13">
    <location>
        <position position="39"/>
    </location>
    <ligand>
        <name>[2Fe-2S] cluster</name>
        <dbReference type="ChEBI" id="CHEBI:190135"/>
    </ligand>
</feature>
<feature type="binding site" evidence="12 13">
    <location>
        <position position="43"/>
    </location>
    <ligand>
        <name>[2Fe-2S] cluster</name>
        <dbReference type="ChEBI" id="CHEBI:190135"/>
    </ligand>
</feature>
<accession>A0A067XG75</accession>
<dbReference type="Pfam" id="PF00111">
    <property type="entry name" value="Fer2"/>
    <property type="match status" value="1"/>
</dbReference>
<dbReference type="NCBIfam" id="TIGR02008">
    <property type="entry name" value="fdx_plant"/>
    <property type="match status" value="1"/>
</dbReference>
<dbReference type="GO" id="GO:0042742">
    <property type="term" value="P:defense response to bacterium"/>
    <property type="evidence" value="ECO:0007669"/>
    <property type="project" value="InterPro"/>
</dbReference>
<dbReference type="GO" id="GO:0051537">
    <property type="term" value="F:2 iron, 2 sulfur cluster binding"/>
    <property type="evidence" value="ECO:0007669"/>
    <property type="project" value="UniProtKB-KW"/>
</dbReference>
<evidence type="ECO:0000256" key="5">
    <source>
        <dbReference type="ARBA" id="ARBA00022982"/>
    </source>
</evidence>
<dbReference type="Gene3D" id="3.10.20.30">
    <property type="match status" value="1"/>
</dbReference>
<feature type="binding site" evidence="12 13">
    <location>
        <position position="38"/>
    </location>
    <ligand>
        <name>[2Fe-2S] cluster</name>
        <dbReference type="ChEBI" id="CHEBI:190135"/>
    </ligand>
</feature>
<evidence type="ECO:0000256" key="3">
    <source>
        <dbReference type="ARBA" id="ARBA00022714"/>
    </source>
</evidence>
<keyword evidence="5" id="KW-0249">Electron transport</keyword>
<dbReference type="InterPro" id="IPR028056">
    <property type="entry name" value="Colicin_M"/>
</dbReference>
<dbReference type="PDBsum" id="4N59"/>
<feature type="binding site" evidence="12 13">
    <location>
        <position position="46"/>
    </location>
    <ligand>
        <name>[2Fe-2S] cluster</name>
        <dbReference type="ChEBI" id="CHEBI:190135"/>
    </ligand>
</feature>
<evidence type="ECO:0007829" key="13">
    <source>
        <dbReference type="PDB" id="4N59"/>
    </source>
</evidence>
<dbReference type="AlphaFoldDB" id="A0A067XG75"/>
<keyword evidence="6 12" id="KW-0408">Iron</keyword>
<dbReference type="GO" id="GO:0046872">
    <property type="term" value="F:metal ion binding"/>
    <property type="evidence" value="ECO:0007669"/>
    <property type="project" value="UniProtKB-KW"/>
</dbReference>
<evidence type="ECO:0000256" key="1">
    <source>
        <dbReference type="ARBA" id="ARBA00007874"/>
    </source>
</evidence>
<protein>
    <submittedName>
        <fullName evidence="10 11">Pectocin M2</fullName>
    </submittedName>
</protein>
<feature type="binding site" evidence="12">
    <location>
        <position position="42"/>
    </location>
    <ligand>
        <name>[2Fe-2S] cluster</name>
        <dbReference type="ChEBI" id="CHEBI:190135"/>
    </ligand>
</feature>
<feature type="binding site" evidence="12 13">
    <location>
        <position position="75"/>
    </location>
    <ligand>
        <name>[2Fe-2S] cluster</name>
        <dbReference type="ChEBI" id="CHEBI:190135"/>
    </ligand>
</feature>
<dbReference type="InterPro" id="IPR001041">
    <property type="entry name" value="2Fe-2S_ferredoxin-type"/>
</dbReference>
<dbReference type="InterPro" id="IPR036010">
    <property type="entry name" value="2Fe-2S_ferredoxin-like_sf"/>
</dbReference>
<name>A0A067XG75_9GAMM</name>
<evidence type="ECO:0000256" key="6">
    <source>
        <dbReference type="ARBA" id="ARBA00023004"/>
    </source>
</evidence>
<evidence type="ECO:0000256" key="7">
    <source>
        <dbReference type="ARBA" id="ARBA00023014"/>
    </source>
</evidence>
<dbReference type="PDB" id="4N58">
    <property type="method" value="X-ray"/>
    <property type="resolution" value="1.86 A"/>
    <property type="chains" value="A/B=1-279"/>
</dbReference>
<comment type="similarity">
    <text evidence="1">Belongs to the 2Fe2S plant-type ferredoxin family.</text>
</comment>
<dbReference type="CDD" id="cd00207">
    <property type="entry name" value="fer2"/>
    <property type="match status" value="1"/>
</dbReference>
<keyword evidence="7 12" id="KW-0411">Iron-sulfur</keyword>
<dbReference type="PANTHER" id="PTHR43112:SF3">
    <property type="entry name" value="FERREDOXIN-2, CHLOROPLASTIC"/>
    <property type="match status" value="1"/>
</dbReference>
<dbReference type="Gene3D" id="3.30.450.400">
    <property type="entry name" value="Colicin M, catalytic domain"/>
    <property type="match status" value="1"/>
</dbReference>
<reference evidence="12 13" key="1">
    <citation type="journal article" date="2014" name="Mol. Microbiol.">
        <title>Structure of the atypical bacteriocin pectocin M2 implies a novel mechanism of protein uptake.</title>
        <authorList>
            <person name="Grinter R."/>
            <person name="Josts I."/>
            <person name="Zeth K."/>
            <person name="Roszak A.W."/>
            <person name="McCaughey L.C."/>
            <person name="Cogdell R.J."/>
            <person name="Milner J.J."/>
            <person name="Kelly S.M."/>
            <person name="Byron O."/>
            <person name="Walker D."/>
        </authorList>
    </citation>
    <scope>X-RAY CRYSTALLOGRAPHY (2.30 ANGSTROMS)</scope>
</reference>
<feature type="domain" description="2Fe-2S ferredoxin-type" evidence="9">
    <location>
        <begin position="1"/>
        <end position="91"/>
    </location>
</feature>
<dbReference type="GO" id="GO:0009055">
    <property type="term" value="F:electron transfer activity"/>
    <property type="evidence" value="ECO:0007669"/>
    <property type="project" value="InterPro"/>
</dbReference>
<feature type="binding site" evidence="12">
    <location>
        <position position="41"/>
    </location>
    <ligand>
        <name>[2Fe-2S] cluster</name>
        <dbReference type="ChEBI" id="CHEBI:190135"/>
    </ligand>
</feature>
<proteinExistence type="evidence at protein level"/>